<reference evidence="2 3" key="1">
    <citation type="journal article" date="2019" name="Int. J. Syst. Evol. Microbiol.">
        <title>The Global Catalogue of Microorganisms (GCM) 10K type strain sequencing project: providing services to taxonomists for standard genome sequencing and annotation.</title>
        <authorList>
            <consortium name="The Broad Institute Genomics Platform"/>
            <consortium name="The Broad Institute Genome Sequencing Center for Infectious Disease"/>
            <person name="Wu L."/>
            <person name="Ma J."/>
        </authorList>
    </citation>
    <scope>NUCLEOTIDE SEQUENCE [LARGE SCALE GENOMIC DNA]</scope>
    <source>
        <strain evidence="2 3">JCM 14901</strain>
    </source>
</reference>
<dbReference type="PROSITE" id="PS01125">
    <property type="entry name" value="ROK"/>
    <property type="match status" value="1"/>
</dbReference>
<dbReference type="InterPro" id="IPR036388">
    <property type="entry name" value="WH-like_DNA-bd_sf"/>
</dbReference>
<dbReference type="InterPro" id="IPR036390">
    <property type="entry name" value="WH_DNA-bd_sf"/>
</dbReference>
<evidence type="ECO:0000256" key="1">
    <source>
        <dbReference type="ARBA" id="ARBA00006479"/>
    </source>
</evidence>
<comment type="similarity">
    <text evidence="1">Belongs to the ROK (NagC/XylR) family.</text>
</comment>
<dbReference type="SUPFAM" id="SSF46785">
    <property type="entry name" value="Winged helix' DNA-binding domain"/>
    <property type="match status" value="1"/>
</dbReference>
<dbReference type="EMBL" id="BAAAOG010000011">
    <property type="protein sequence ID" value="GAA1969526.1"/>
    <property type="molecule type" value="Genomic_DNA"/>
</dbReference>
<dbReference type="InterPro" id="IPR000600">
    <property type="entry name" value="ROK"/>
</dbReference>
<dbReference type="InterPro" id="IPR043129">
    <property type="entry name" value="ATPase_NBD"/>
</dbReference>
<comment type="caution">
    <text evidence="2">The sequence shown here is derived from an EMBL/GenBank/DDBJ whole genome shotgun (WGS) entry which is preliminary data.</text>
</comment>
<proteinExistence type="inferred from homology"/>
<evidence type="ECO:0000313" key="3">
    <source>
        <dbReference type="Proteomes" id="UP001499933"/>
    </source>
</evidence>
<accession>A0ABN2RI17</accession>
<organism evidence="2 3">
    <name type="scientific">Microbacterium deminutum</name>
    <dbReference type="NCBI Taxonomy" id="344164"/>
    <lineage>
        <taxon>Bacteria</taxon>
        <taxon>Bacillati</taxon>
        <taxon>Actinomycetota</taxon>
        <taxon>Actinomycetes</taxon>
        <taxon>Micrococcales</taxon>
        <taxon>Microbacteriaceae</taxon>
        <taxon>Microbacterium</taxon>
    </lineage>
</organism>
<gene>
    <name evidence="2" type="ORF">GCM10009776_35810</name>
</gene>
<sequence>MPSANSLIRMRDTSGLVLDLIRSGGEISRVELAGQSGLTEASISRIVRELLDGGVILETGFGLSTGGKRPTLLKVNNRSRHAVGAFLGESAVHYVLADLGGSVVATLETAGVAHSSLQDLLRRMPAELDKLIRASGVPVDSLVGVGIAAPGRRELGTIPRYDELRDFVDWDWRQIEAELAASTGLAVAVENDSTCAAIGEYWVSGASATEHFLVVNLSIGFGCGLVTGGDVYRGASSNVGEIGHMTIDWDGPQCPCGGHGCLEVLAAPARVVAQALEIDGLQGRLGLSAEKGDHWSDFERIAAAAMNGDAQAVDLVEHSARALATALVSLTNVLDLQRIVLTGPGFDVAGEIYARITREVLEARALIRNAHTFEVRLSASRHGSAALGAATLAIHQQLGGSRRSRALLGT</sequence>
<evidence type="ECO:0000313" key="2">
    <source>
        <dbReference type="EMBL" id="GAA1969526.1"/>
    </source>
</evidence>
<dbReference type="SUPFAM" id="SSF53067">
    <property type="entry name" value="Actin-like ATPase domain"/>
    <property type="match status" value="1"/>
</dbReference>
<dbReference type="Pfam" id="PF13412">
    <property type="entry name" value="HTH_24"/>
    <property type="match status" value="1"/>
</dbReference>
<dbReference type="Gene3D" id="1.10.10.10">
    <property type="entry name" value="Winged helix-like DNA-binding domain superfamily/Winged helix DNA-binding domain"/>
    <property type="match status" value="1"/>
</dbReference>
<keyword evidence="3" id="KW-1185">Reference proteome</keyword>
<name>A0ABN2RI17_9MICO</name>
<dbReference type="Gene3D" id="3.30.420.40">
    <property type="match status" value="2"/>
</dbReference>
<dbReference type="Pfam" id="PF00480">
    <property type="entry name" value="ROK"/>
    <property type="match status" value="1"/>
</dbReference>
<dbReference type="InterPro" id="IPR049874">
    <property type="entry name" value="ROK_cs"/>
</dbReference>
<protein>
    <submittedName>
        <fullName evidence="2">ROK family transcriptional regulator</fullName>
    </submittedName>
</protein>
<dbReference type="Proteomes" id="UP001499933">
    <property type="component" value="Unassembled WGS sequence"/>
</dbReference>
<dbReference type="PANTHER" id="PTHR18964">
    <property type="entry name" value="ROK (REPRESSOR, ORF, KINASE) FAMILY"/>
    <property type="match status" value="1"/>
</dbReference>
<dbReference type="PANTHER" id="PTHR18964:SF149">
    <property type="entry name" value="BIFUNCTIONAL UDP-N-ACETYLGLUCOSAMINE 2-EPIMERASE_N-ACETYLMANNOSAMINE KINASE"/>
    <property type="match status" value="1"/>
</dbReference>